<organism evidence="2 3">
    <name type="scientific">Kushneria aurantia</name>
    <dbReference type="NCBI Taxonomy" id="504092"/>
    <lineage>
        <taxon>Bacteria</taxon>
        <taxon>Pseudomonadati</taxon>
        <taxon>Pseudomonadota</taxon>
        <taxon>Gammaproteobacteria</taxon>
        <taxon>Oceanospirillales</taxon>
        <taxon>Halomonadaceae</taxon>
        <taxon>Kushneria</taxon>
    </lineage>
</organism>
<dbReference type="EMBL" id="JBHLVX010000049">
    <property type="protein sequence ID" value="MFC0268675.1"/>
    <property type="molecule type" value="Genomic_DNA"/>
</dbReference>
<reference evidence="2 3" key="1">
    <citation type="submission" date="2024-09" db="EMBL/GenBank/DDBJ databases">
        <authorList>
            <person name="Sun Q."/>
            <person name="Mori K."/>
        </authorList>
    </citation>
    <scope>NUCLEOTIDE SEQUENCE [LARGE SCALE GENOMIC DNA]</scope>
    <source>
        <strain evidence="2 3">CCM 7415</strain>
    </source>
</reference>
<gene>
    <name evidence="2" type="ORF">ACFFHW_11910</name>
</gene>
<comment type="caution">
    <text evidence="2">The sequence shown here is derived from an EMBL/GenBank/DDBJ whole genome shotgun (WGS) entry which is preliminary data.</text>
</comment>
<evidence type="ECO:0000313" key="3">
    <source>
        <dbReference type="Proteomes" id="UP001589814"/>
    </source>
</evidence>
<evidence type="ECO:0000313" key="2">
    <source>
        <dbReference type="EMBL" id="MFC0268675.1"/>
    </source>
</evidence>
<keyword evidence="1" id="KW-1133">Transmembrane helix</keyword>
<dbReference type="Pfam" id="PF05437">
    <property type="entry name" value="AzlD"/>
    <property type="match status" value="1"/>
</dbReference>
<sequence length="110" mass="11791">MSSALWLGVIAAALGTWLLRALPLLWMQRRLRRSPHRTGALPQWLAALGPMMIAAVLGVSLVPSEQSVTGWLATLAGSAITLALWWRLRSLGWPVVAGVAVFGVVVIILS</sequence>
<evidence type="ECO:0000256" key="1">
    <source>
        <dbReference type="SAM" id="Phobius"/>
    </source>
</evidence>
<feature type="transmembrane region" description="Helical" evidence="1">
    <location>
        <begin position="68"/>
        <end position="86"/>
    </location>
</feature>
<dbReference type="InterPro" id="IPR008407">
    <property type="entry name" value="Brnchd-chn_aa_trnsp_AzlD"/>
</dbReference>
<feature type="transmembrane region" description="Helical" evidence="1">
    <location>
        <begin position="39"/>
        <end position="62"/>
    </location>
</feature>
<keyword evidence="1" id="KW-0812">Transmembrane</keyword>
<feature type="transmembrane region" description="Helical" evidence="1">
    <location>
        <begin position="91"/>
        <end position="109"/>
    </location>
</feature>
<proteinExistence type="predicted"/>
<dbReference type="RefSeq" id="WP_019952620.1">
    <property type="nucleotide sequence ID" value="NZ_JBHLVX010000049.1"/>
</dbReference>
<keyword evidence="1" id="KW-0472">Membrane</keyword>
<accession>A0ABV6G569</accession>
<feature type="transmembrane region" description="Helical" evidence="1">
    <location>
        <begin position="6"/>
        <end position="27"/>
    </location>
</feature>
<keyword evidence="3" id="KW-1185">Reference proteome</keyword>
<name>A0ABV6G569_9GAMM</name>
<dbReference type="Proteomes" id="UP001589814">
    <property type="component" value="Unassembled WGS sequence"/>
</dbReference>
<protein>
    <submittedName>
        <fullName evidence="2">AzlD domain-containing protein</fullName>
    </submittedName>
</protein>